<dbReference type="InterPro" id="IPR011006">
    <property type="entry name" value="CheY-like_superfamily"/>
</dbReference>
<dbReference type="CDD" id="cd06170">
    <property type="entry name" value="LuxR_C_like"/>
    <property type="match status" value="1"/>
</dbReference>
<dbReference type="InterPro" id="IPR016032">
    <property type="entry name" value="Sig_transdc_resp-reg_C-effctor"/>
</dbReference>
<dbReference type="SUPFAM" id="SSF46894">
    <property type="entry name" value="C-terminal effector domain of the bipartite response regulators"/>
    <property type="match status" value="1"/>
</dbReference>
<dbReference type="EMBL" id="JABBNT010000001">
    <property type="protein sequence ID" value="NMM43587.1"/>
    <property type="molecule type" value="Genomic_DNA"/>
</dbReference>
<dbReference type="PANTHER" id="PTHR45566:SF2">
    <property type="entry name" value="NARL SUBFAMILY"/>
    <property type="match status" value="1"/>
</dbReference>
<dbReference type="SUPFAM" id="SSF52172">
    <property type="entry name" value="CheY-like"/>
    <property type="match status" value="1"/>
</dbReference>
<keyword evidence="1" id="KW-0238">DNA-binding</keyword>
<dbReference type="Gene3D" id="3.40.50.2300">
    <property type="match status" value="1"/>
</dbReference>
<keyword evidence="6" id="KW-1185">Reference proteome</keyword>
<feature type="modified residue" description="4-aspartylphosphate" evidence="2">
    <location>
        <position position="40"/>
    </location>
</feature>
<evidence type="ECO:0000313" key="6">
    <source>
        <dbReference type="Proteomes" id="UP000539372"/>
    </source>
</evidence>
<comment type="caution">
    <text evidence="5">The sequence shown here is derived from an EMBL/GenBank/DDBJ whole genome shotgun (WGS) entry which is preliminary data.</text>
</comment>
<organism evidence="5 6">
    <name type="scientific">Pacificispira spongiicola</name>
    <dbReference type="NCBI Taxonomy" id="2729598"/>
    <lineage>
        <taxon>Bacteria</taxon>
        <taxon>Pseudomonadati</taxon>
        <taxon>Pseudomonadota</taxon>
        <taxon>Alphaproteobacteria</taxon>
        <taxon>Rhodospirillales</taxon>
        <taxon>Rhodospirillaceae</taxon>
        <taxon>Pacificispira</taxon>
    </lineage>
</organism>
<dbReference type="Pfam" id="PF00196">
    <property type="entry name" value="GerE"/>
    <property type="match status" value="1"/>
</dbReference>
<dbReference type="SMART" id="SM00421">
    <property type="entry name" value="HTH_LUXR"/>
    <property type="match status" value="1"/>
</dbReference>
<proteinExistence type="predicted"/>
<dbReference type="InterPro" id="IPR000792">
    <property type="entry name" value="Tscrpt_reg_LuxR_C"/>
</dbReference>
<dbReference type="GO" id="GO:0006355">
    <property type="term" value="P:regulation of DNA-templated transcription"/>
    <property type="evidence" value="ECO:0007669"/>
    <property type="project" value="InterPro"/>
</dbReference>
<feature type="domain" description="HTH luxR-type" evidence="3">
    <location>
        <begin position="123"/>
        <end position="188"/>
    </location>
</feature>
<protein>
    <submittedName>
        <fullName evidence="5">Response regulator transcription factor</fullName>
    </submittedName>
</protein>
<dbReference type="AlphaFoldDB" id="A0A7Y0DXU4"/>
<evidence type="ECO:0000256" key="2">
    <source>
        <dbReference type="PROSITE-ProRule" id="PRU00169"/>
    </source>
</evidence>
<dbReference type="InterPro" id="IPR051015">
    <property type="entry name" value="EvgA-like"/>
</dbReference>
<dbReference type="PROSITE" id="PS50110">
    <property type="entry name" value="RESPONSE_REGULATORY"/>
    <property type="match status" value="1"/>
</dbReference>
<dbReference type="Proteomes" id="UP000539372">
    <property type="component" value="Unassembled WGS sequence"/>
</dbReference>
<dbReference type="GO" id="GO:0000160">
    <property type="term" value="P:phosphorelay signal transduction system"/>
    <property type="evidence" value="ECO:0007669"/>
    <property type="project" value="InterPro"/>
</dbReference>
<accession>A0A7Y0DXU4</accession>
<evidence type="ECO:0000313" key="5">
    <source>
        <dbReference type="EMBL" id="NMM43587.1"/>
    </source>
</evidence>
<reference evidence="5 6" key="1">
    <citation type="submission" date="2020-04" db="EMBL/GenBank/DDBJ databases">
        <title>Rhodospirillaceae bacterium KN72 isolated from deep sea.</title>
        <authorList>
            <person name="Zhang D.-C."/>
        </authorList>
    </citation>
    <scope>NUCLEOTIDE SEQUENCE [LARGE SCALE GENOMIC DNA]</scope>
    <source>
        <strain evidence="5 6">KN72</strain>
    </source>
</reference>
<feature type="domain" description="Response regulatory" evidence="4">
    <location>
        <begin position="1"/>
        <end position="105"/>
    </location>
</feature>
<dbReference type="GO" id="GO:0003677">
    <property type="term" value="F:DNA binding"/>
    <property type="evidence" value="ECO:0007669"/>
    <property type="project" value="UniProtKB-KW"/>
</dbReference>
<dbReference type="InterPro" id="IPR001789">
    <property type="entry name" value="Sig_transdc_resp-reg_receiver"/>
</dbReference>
<evidence type="ECO:0000259" key="3">
    <source>
        <dbReference type="PROSITE" id="PS50043"/>
    </source>
</evidence>
<dbReference type="PANTHER" id="PTHR45566">
    <property type="entry name" value="HTH-TYPE TRANSCRIPTIONAL REGULATOR YHJB-RELATED"/>
    <property type="match status" value="1"/>
</dbReference>
<dbReference type="PRINTS" id="PR00038">
    <property type="entry name" value="HTHLUXR"/>
</dbReference>
<name>A0A7Y0DXU4_9PROT</name>
<evidence type="ECO:0000256" key="1">
    <source>
        <dbReference type="ARBA" id="ARBA00023125"/>
    </source>
</evidence>
<dbReference type="PROSITE" id="PS50043">
    <property type="entry name" value="HTH_LUXR_2"/>
    <property type="match status" value="1"/>
</dbReference>
<keyword evidence="2" id="KW-0597">Phosphoprotein</keyword>
<sequence length="190" mass="20187">MRRTVQRAFPGAQILEADSVDGVRRLSDASRTAPVMFVLDYLFPGLGTPDRIASLRTDYPISSLVIVSMVDDPDTIEAIMKAGADGFINKSIPPTEIVSALQAVADGEFVLRTEASTTPPPSKNISLQTLSARQREVLACIGRGLANKEIARELDISPHTVRVHVSALLRALDVPTRSAAAAAAAEAGLV</sequence>
<gene>
    <name evidence="5" type="ORF">HH303_03800</name>
</gene>
<evidence type="ECO:0000259" key="4">
    <source>
        <dbReference type="PROSITE" id="PS50110"/>
    </source>
</evidence>